<dbReference type="GO" id="GO:0009234">
    <property type="term" value="P:menaquinone biosynthetic process"/>
    <property type="evidence" value="ECO:0007669"/>
    <property type="project" value="UniProtKB-KW"/>
</dbReference>
<reference evidence="3" key="1">
    <citation type="submission" date="2019-10" db="EMBL/GenBank/DDBJ databases">
        <title>Metagenomic sequencing of thiosulfate-disproportionating enrichment culture.</title>
        <authorList>
            <person name="Umezawa K."/>
            <person name="Kojima H."/>
            <person name="Fukui M."/>
        </authorList>
    </citation>
    <scope>NUCLEOTIDE SEQUENCE</scope>
    <source>
        <strain evidence="3">45J</strain>
    </source>
</reference>
<protein>
    <submittedName>
        <fullName evidence="3">1,4-dihydroxy-6-naphthoate synthase</fullName>
    </submittedName>
</protein>
<dbReference type="AlphaFoldDB" id="A0A5J4L0X3"/>
<dbReference type="InterPro" id="IPR003773">
    <property type="entry name" value="Menaquinone_biosynth"/>
</dbReference>
<dbReference type="GO" id="GO:0016829">
    <property type="term" value="F:lyase activity"/>
    <property type="evidence" value="ECO:0007669"/>
    <property type="project" value="UniProtKB-KW"/>
</dbReference>
<comment type="caution">
    <text evidence="3">The sequence shown here is derived from an EMBL/GenBank/DDBJ whole genome shotgun (WGS) entry which is preliminary data.</text>
</comment>
<dbReference type="PANTHER" id="PTHR37167:SF1">
    <property type="entry name" value="1,4-DIHYDROXY-6-NAPHTOATE SYNTHASE"/>
    <property type="match status" value="1"/>
</dbReference>
<sequence length="288" mass="32297">MLKLQIMISLGFSPCPNDTFIFYALVNKKIDLRGLDFSPVIKDVETLNQLAIKRAVDVTKISCHAFYYLQKDYQFLRSGGAFGRGCGPLLVQKTKDRSQKLEIKKIAIPGELTTAFLLLKLYLSSNSSLITPHSSFAPQKVADFLETLSFIAMPFNKIMDAVKDEKVDAGLIIHESRFTYHEYGLAKIADLGDWWEKETGLPIPLGGIIAKKSLGTTTIKTIESLIRASVEYSMVHKEDTISFIKNYSQELSDDVIFKHISLYVNNYTIDIGSDGEAALNELIKRAKK</sequence>
<dbReference type="InterPro" id="IPR030869">
    <property type="entry name" value="MqnD"/>
</dbReference>
<dbReference type="CDD" id="cd13635">
    <property type="entry name" value="PBP2_Ttha1568_Mqnd"/>
    <property type="match status" value="1"/>
</dbReference>
<dbReference type="Pfam" id="PF02621">
    <property type="entry name" value="VitK2_biosynth"/>
    <property type="match status" value="1"/>
</dbReference>
<dbReference type="EMBL" id="BLAB01000001">
    <property type="protein sequence ID" value="GER93885.1"/>
    <property type="molecule type" value="Genomic_DNA"/>
</dbReference>
<dbReference type="HAMAP" id="MF_00996">
    <property type="entry name" value="MqnD"/>
    <property type="match status" value="1"/>
</dbReference>
<keyword evidence="2" id="KW-0456">Lyase</keyword>
<gene>
    <name evidence="3" type="ORF">A45J_1643</name>
</gene>
<dbReference type="PANTHER" id="PTHR37167">
    <property type="entry name" value="1,4-DIHYDROXY-6-NAPHTOATE SYNTHASE"/>
    <property type="match status" value="1"/>
</dbReference>
<dbReference type="Gene3D" id="3.40.190.10">
    <property type="entry name" value="Periplasmic binding protein-like II"/>
    <property type="match status" value="2"/>
</dbReference>
<evidence type="ECO:0000313" key="3">
    <source>
        <dbReference type="EMBL" id="GER93885.1"/>
    </source>
</evidence>
<accession>A0A5J4L0X3</accession>
<evidence type="ECO:0000256" key="2">
    <source>
        <dbReference type="ARBA" id="ARBA00023239"/>
    </source>
</evidence>
<evidence type="ECO:0000256" key="1">
    <source>
        <dbReference type="ARBA" id="ARBA00022428"/>
    </source>
</evidence>
<keyword evidence="1" id="KW-0474">Menaquinone biosynthesis</keyword>
<dbReference type="SUPFAM" id="SSF53850">
    <property type="entry name" value="Periplasmic binding protein-like II"/>
    <property type="match status" value="1"/>
</dbReference>
<name>A0A5J4L0X3_9ZZZZ</name>
<organism evidence="3">
    <name type="scientific">hot springs metagenome</name>
    <dbReference type="NCBI Taxonomy" id="433727"/>
    <lineage>
        <taxon>unclassified sequences</taxon>
        <taxon>metagenomes</taxon>
        <taxon>ecological metagenomes</taxon>
    </lineage>
</organism>
<proteinExistence type="inferred from homology"/>